<reference evidence="4" key="1">
    <citation type="journal article" date="2014" name="Int. J. Syst. Evol. Microbiol.">
        <title>Complete genome sequence of Corynebacterium casei LMG S-19264T (=DSM 44701T), isolated from a smear-ripened cheese.</title>
        <authorList>
            <consortium name="US DOE Joint Genome Institute (JGI-PGF)"/>
            <person name="Walter F."/>
            <person name="Albersmeier A."/>
            <person name="Kalinowski J."/>
            <person name="Ruckert C."/>
        </authorList>
    </citation>
    <scope>NUCLEOTIDE SEQUENCE</scope>
    <source>
        <strain evidence="4">JCM 4477</strain>
    </source>
</reference>
<dbReference type="Gene3D" id="1.10.1200.10">
    <property type="entry name" value="ACP-like"/>
    <property type="match status" value="1"/>
</dbReference>
<evidence type="ECO:0000256" key="1">
    <source>
        <dbReference type="ARBA" id="ARBA00022450"/>
    </source>
</evidence>
<sequence length="91" mass="9578">MAATAFTLTDLKNVLLQAAGTDDAAALEGDIDDLRFEDLGYESLALLETAGHIERTYGISLDEDAFAAADTPRALVDLVNTHLSAAGTVRP</sequence>
<evidence type="ECO:0000256" key="2">
    <source>
        <dbReference type="ARBA" id="ARBA00022553"/>
    </source>
</evidence>
<evidence type="ECO:0000313" key="5">
    <source>
        <dbReference type="Proteomes" id="UP000630718"/>
    </source>
</evidence>
<reference evidence="4" key="2">
    <citation type="submission" date="2020-09" db="EMBL/GenBank/DDBJ databases">
        <authorList>
            <person name="Sun Q."/>
            <person name="Ohkuma M."/>
        </authorList>
    </citation>
    <scope>NUCLEOTIDE SEQUENCE</scope>
    <source>
        <strain evidence="4">JCM 4477</strain>
    </source>
</reference>
<dbReference type="SUPFAM" id="SSF47336">
    <property type="entry name" value="ACP-like"/>
    <property type="match status" value="1"/>
</dbReference>
<name>A0A919AAB9_9ACTN</name>
<dbReference type="AlphaFoldDB" id="A0A919AAB9"/>
<dbReference type="EMBL" id="BNBI01000004">
    <property type="protein sequence ID" value="GHE95871.1"/>
    <property type="molecule type" value="Genomic_DNA"/>
</dbReference>
<dbReference type="InterPro" id="IPR036736">
    <property type="entry name" value="ACP-like_sf"/>
</dbReference>
<organism evidence="4 5">
    <name type="scientific">Streptomyces fumanus</name>
    <dbReference type="NCBI Taxonomy" id="67302"/>
    <lineage>
        <taxon>Bacteria</taxon>
        <taxon>Bacillati</taxon>
        <taxon>Actinomycetota</taxon>
        <taxon>Actinomycetes</taxon>
        <taxon>Kitasatosporales</taxon>
        <taxon>Streptomycetaceae</taxon>
        <taxon>Streptomyces</taxon>
    </lineage>
</organism>
<proteinExistence type="predicted"/>
<evidence type="ECO:0000313" key="4">
    <source>
        <dbReference type="EMBL" id="GHE95871.1"/>
    </source>
</evidence>
<protein>
    <submittedName>
        <fullName evidence="4">Actinorhodin polyketide synthase acyl carrier protein</fullName>
    </submittedName>
</protein>
<dbReference type="Pfam" id="PF00550">
    <property type="entry name" value="PP-binding"/>
    <property type="match status" value="1"/>
</dbReference>
<accession>A0A919AAB9</accession>
<dbReference type="RefSeq" id="WP_190203804.1">
    <property type="nucleotide sequence ID" value="NZ_BNBI01000004.1"/>
</dbReference>
<evidence type="ECO:0000259" key="3">
    <source>
        <dbReference type="PROSITE" id="PS50075"/>
    </source>
</evidence>
<gene>
    <name evidence="4" type="ORF">GCM10018772_19840</name>
</gene>
<keyword evidence="1" id="KW-0596">Phosphopantetheine</keyword>
<dbReference type="InterPro" id="IPR006162">
    <property type="entry name" value="Ppantetheine_attach_site"/>
</dbReference>
<keyword evidence="5" id="KW-1185">Reference proteome</keyword>
<keyword evidence="2" id="KW-0597">Phosphoprotein</keyword>
<dbReference type="InterPro" id="IPR009081">
    <property type="entry name" value="PP-bd_ACP"/>
</dbReference>
<feature type="domain" description="Carrier" evidence="3">
    <location>
        <begin position="5"/>
        <end position="83"/>
    </location>
</feature>
<comment type="caution">
    <text evidence="4">The sequence shown here is derived from an EMBL/GenBank/DDBJ whole genome shotgun (WGS) entry which is preliminary data.</text>
</comment>
<dbReference type="Proteomes" id="UP000630718">
    <property type="component" value="Unassembled WGS sequence"/>
</dbReference>
<dbReference type="PROSITE" id="PS00012">
    <property type="entry name" value="PHOSPHOPANTETHEINE"/>
    <property type="match status" value="1"/>
</dbReference>
<dbReference type="PROSITE" id="PS50075">
    <property type="entry name" value="CARRIER"/>
    <property type="match status" value="1"/>
</dbReference>